<feature type="transmembrane region" description="Helical" evidence="8">
    <location>
        <begin position="334"/>
        <end position="357"/>
    </location>
</feature>
<evidence type="ECO:0000313" key="10">
    <source>
        <dbReference type="EMBL" id="VCU54267.1"/>
    </source>
</evidence>
<keyword evidence="4" id="KW-0997">Cell inner membrane</keyword>
<feature type="transmembrane region" description="Helical" evidence="8">
    <location>
        <begin position="163"/>
        <end position="193"/>
    </location>
</feature>
<feature type="transmembrane region" description="Helical" evidence="8">
    <location>
        <begin position="258"/>
        <end position="283"/>
    </location>
</feature>
<dbReference type="Gene3D" id="1.10.3720.10">
    <property type="entry name" value="MetI-like"/>
    <property type="match status" value="2"/>
</dbReference>
<reference evidence="10 11" key="1">
    <citation type="submission" date="2018-10" db="EMBL/GenBank/DDBJ databases">
        <authorList>
            <person name="Peiro R."/>
            <person name="Begona"/>
            <person name="Cbmso G."/>
            <person name="Lopez M."/>
            <person name="Gonzalez S."/>
            <person name="Sacristan E."/>
            <person name="Castillo E."/>
        </authorList>
    </citation>
    <scope>NUCLEOTIDE SEQUENCE [LARGE SCALE GENOMIC DNA]</scope>
    <source>
        <strain evidence="10">TTHNAR1</strain>
    </source>
</reference>
<dbReference type="GO" id="GO:0055085">
    <property type="term" value="P:transmembrane transport"/>
    <property type="evidence" value="ECO:0007669"/>
    <property type="project" value="InterPro"/>
</dbReference>
<dbReference type="Pfam" id="PF00528">
    <property type="entry name" value="BPD_transp_1"/>
    <property type="match status" value="1"/>
</dbReference>
<feature type="transmembrane region" description="Helical" evidence="8">
    <location>
        <begin position="363"/>
        <end position="385"/>
    </location>
</feature>
<dbReference type="Proteomes" id="UP000279841">
    <property type="component" value="Chromosome"/>
</dbReference>
<dbReference type="PANTHER" id="PTHR43357:SF4">
    <property type="entry name" value="INNER MEMBRANE ABC TRANSPORTER PERMEASE PROTEIN YDCV"/>
    <property type="match status" value="1"/>
</dbReference>
<keyword evidence="7 8" id="KW-0472">Membrane</keyword>
<dbReference type="GO" id="GO:0005886">
    <property type="term" value="C:plasma membrane"/>
    <property type="evidence" value="ECO:0007669"/>
    <property type="project" value="UniProtKB-SubCell"/>
</dbReference>
<evidence type="ECO:0000256" key="4">
    <source>
        <dbReference type="ARBA" id="ARBA00022519"/>
    </source>
</evidence>
<accession>A0A3P4ASW1</accession>
<evidence type="ECO:0000256" key="2">
    <source>
        <dbReference type="ARBA" id="ARBA00022448"/>
    </source>
</evidence>
<dbReference type="RefSeq" id="WP_124105332.1">
    <property type="nucleotide sequence ID" value="NZ_LR027517.1"/>
</dbReference>
<comment type="similarity">
    <text evidence="8">Belongs to the binding-protein-dependent transport system permease family.</text>
</comment>
<dbReference type="PROSITE" id="PS50928">
    <property type="entry name" value="ABC_TM1"/>
    <property type="match status" value="2"/>
</dbReference>
<name>A0A3P4ASW1_THETH</name>
<evidence type="ECO:0000256" key="6">
    <source>
        <dbReference type="ARBA" id="ARBA00022989"/>
    </source>
</evidence>
<evidence type="ECO:0000259" key="9">
    <source>
        <dbReference type="PROSITE" id="PS50928"/>
    </source>
</evidence>
<feature type="transmembrane region" description="Helical" evidence="8">
    <location>
        <begin position="50"/>
        <end position="71"/>
    </location>
</feature>
<dbReference type="InterPro" id="IPR000515">
    <property type="entry name" value="MetI-like"/>
</dbReference>
<evidence type="ECO:0000256" key="5">
    <source>
        <dbReference type="ARBA" id="ARBA00022692"/>
    </source>
</evidence>
<dbReference type="CDD" id="cd06261">
    <property type="entry name" value="TM_PBP2"/>
    <property type="match status" value="1"/>
</dbReference>
<keyword evidence="3" id="KW-1003">Cell membrane</keyword>
<dbReference type="InterPro" id="IPR035906">
    <property type="entry name" value="MetI-like_sf"/>
</dbReference>
<feature type="domain" description="ABC transmembrane type-1" evidence="9">
    <location>
        <begin position="304"/>
        <end position="488"/>
    </location>
</feature>
<protein>
    <submittedName>
        <fullName evidence="10">2-aminoethylphosphonate transport system permease protein PhnV</fullName>
    </submittedName>
</protein>
<comment type="subcellular location">
    <subcellularLocation>
        <location evidence="1">Cell inner membrane</location>
        <topology evidence="1">Multi-pass membrane protein</topology>
    </subcellularLocation>
    <subcellularLocation>
        <location evidence="8">Cell membrane</location>
        <topology evidence="8">Multi-pass membrane protein</topology>
    </subcellularLocation>
</comment>
<feature type="transmembrane region" description="Helical" evidence="8">
    <location>
        <begin position="303"/>
        <end position="327"/>
    </location>
</feature>
<evidence type="ECO:0000256" key="8">
    <source>
        <dbReference type="RuleBase" id="RU363032"/>
    </source>
</evidence>
<keyword evidence="5 8" id="KW-0812">Transmembrane</keyword>
<feature type="transmembrane region" description="Helical" evidence="8">
    <location>
        <begin position="119"/>
        <end position="142"/>
    </location>
</feature>
<keyword evidence="6 8" id="KW-1133">Transmembrane helix</keyword>
<evidence type="ECO:0000313" key="11">
    <source>
        <dbReference type="Proteomes" id="UP000279841"/>
    </source>
</evidence>
<feature type="transmembrane region" description="Helical" evidence="8">
    <location>
        <begin position="470"/>
        <end position="488"/>
    </location>
</feature>
<evidence type="ECO:0000256" key="3">
    <source>
        <dbReference type="ARBA" id="ARBA00022475"/>
    </source>
</evidence>
<evidence type="ECO:0000256" key="1">
    <source>
        <dbReference type="ARBA" id="ARBA00004429"/>
    </source>
</evidence>
<feature type="transmembrane region" description="Helical" evidence="8">
    <location>
        <begin position="78"/>
        <end position="99"/>
    </location>
</feature>
<organism evidence="10 11">
    <name type="scientific">Thermus thermophilus</name>
    <dbReference type="NCBI Taxonomy" id="274"/>
    <lineage>
        <taxon>Bacteria</taxon>
        <taxon>Thermotogati</taxon>
        <taxon>Deinococcota</taxon>
        <taxon>Deinococci</taxon>
        <taxon>Thermales</taxon>
        <taxon>Thermaceae</taxon>
        <taxon>Thermus</taxon>
    </lineage>
</organism>
<feature type="transmembrane region" description="Helical" evidence="8">
    <location>
        <begin position="417"/>
        <end position="444"/>
    </location>
</feature>
<dbReference type="AlphaFoldDB" id="A0A3P4ASW1"/>
<gene>
    <name evidence="10" type="primary">phnV</name>
    <name evidence="10" type="ORF">TTHN1_02077</name>
</gene>
<feature type="transmembrane region" description="Helical" evidence="8">
    <location>
        <begin position="213"/>
        <end position="237"/>
    </location>
</feature>
<sequence>MGAAALVLAFLAFALFYPLGRVLVLGVGEGFGRALANPYYWERYLFSLEYGLGSALLTLALALPLAFLFRWRFPGRAGFLALSTLPFVLPTPVVALGFLALVGPRGLLGLDLYGTRAVLYWAALFYNLGLALRILLPVALALERPLEAARVLGASPFRAFLRVGLPLLLPALGSAGLLVFLYAFSAFGVPLLLGGPRYATLEVEVYTLLAYRLAFPEASALMLLQVATLAGVALLYLRLQGAVLPPPVPPRPLPRGRGWALALGMGAFFLGVYAPLLALALRLEPLALVSAWASEDFTPLPLALANTLRFSLGGLGLALLLGVAYAFAARGRLWVDLLGLLPLMVSPVAVGLGYLVAYPGLRGSLLLLLTAYALLAYPLLARALLPALRGLPPSLLQAARVLGAGPLRAFLRVELPLLLPALSSGTALALAALLGEFGASLVLWRPEWTTLALAIYERLGRPGEGPFREAVALALVLALLSAGLFYLLDRGRGRFG</sequence>
<dbReference type="PANTHER" id="PTHR43357">
    <property type="entry name" value="INNER MEMBRANE ABC TRANSPORTER PERMEASE PROTEIN YDCV"/>
    <property type="match status" value="1"/>
</dbReference>
<proteinExistence type="inferred from homology"/>
<dbReference type="SUPFAM" id="SSF161098">
    <property type="entry name" value="MetI-like"/>
    <property type="match status" value="2"/>
</dbReference>
<evidence type="ECO:0000256" key="7">
    <source>
        <dbReference type="ARBA" id="ARBA00023136"/>
    </source>
</evidence>
<feature type="domain" description="ABC transmembrane type-1" evidence="9">
    <location>
        <begin position="44"/>
        <end position="236"/>
    </location>
</feature>
<keyword evidence="2 8" id="KW-0813">Transport</keyword>
<dbReference type="EMBL" id="LR027517">
    <property type="protein sequence ID" value="VCU54267.1"/>
    <property type="molecule type" value="Genomic_DNA"/>
</dbReference>